<name>A0A918LU09_9ACTN</name>
<comment type="caution">
    <text evidence="2">The sequence shown here is derived from an EMBL/GenBank/DDBJ whole genome shotgun (WGS) entry which is preliminary data.</text>
</comment>
<reference evidence="2" key="1">
    <citation type="journal article" date="2014" name="Int. J. Syst. Evol. Microbiol.">
        <title>Complete genome sequence of Corynebacterium casei LMG S-19264T (=DSM 44701T), isolated from a smear-ripened cheese.</title>
        <authorList>
            <consortium name="US DOE Joint Genome Institute (JGI-PGF)"/>
            <person name="Walter F."/>
            <person name="Albersmeier A."/>
            <person name="Kalinowski J."/>
            <person name="Ruckert C."/>
        </authorList>
    </citation>
    <scope>NUCLEOTIDE SEQUENCE</scope>
    <source>
        <strain evidence="2">JCM 3172</strain>
    </source>
</reference>
<sequence length="74" mass="8007">MARPWHASLRPDAPSTGDSETGEVRVPLELWTVDRSQGHCDLVLSRAEAKALQACLTLLTTRGVPPPLRAEAFG</sequence>
<evidence type="ECO:0000313" key="3">
    <source>
        <dbReference type="Proteomes" id="UP000619486"/>
    </source>
</evidence>
<evidence type="ECO:0000313" key="2">
    <source>
        <dbReference type="EMBL" id="GGT53334.1"/>
    </source>
</evidence>
<proteinExistence type="predicted"/>
<accession>A0A918LU09</accession>
<dbReference type="AlphaFoldDB" id="A0A918LU09"/>
<gene>
    <name evidence="2" type="ORF">GCM10014713_53940</name>
</gene>
<keyword evidence="3" id="KW-1185">Reference proteome</keyword>
<dbReference type="EMBL" id="BMQQ01000026">
    <property type="protein sequence ID" value="GGT53334.1"/>
    <property type="molecule type" value="Genomic_DNA"/>
</dbReference>
<dbReference type="Proteomes" id="UP000619486">
    <property type="component" value="Unassembled WGS sequence"/>
</dbReference>
<feature type="region of interest" description="Disordered" evidence="1">
    <location>
        <begin position="1"/>
        <end position="23"/>
    </location>
</feature>
<evidence type="ECO:0000256" key="1">
    <source>
        <dbReference type="SAM" id="MobiDB-lite"/>
    </source>
</evidence>
<dbReference type="RefSeq" id="WP_189204169.1">
    <property type="nucleotide sequence ID" value="NZ_BMQQ01000026.1"/>
</dbReference>
<protein>
    <submittedName>
        <fullName evidence="2">Uncharacterized protein</fullName>
    </submittedName>
</protein>
<organism evidence="2 3">
    <name type="scientific">Streptomyces purpureus</name>
    <dbReference type="NCBI Taxonomy" id="1951"/>
    <lineage>
        <taxon>Bacteria</taxon>
        <taxon>Bacillati</taxon>
        <taxon>Actinomycetota</taxon>
        <taxon>Actinomycetes</taxon>
        <taxon>Kitasatosporales</taxon>
        <taxon>Streptomycetaceae</taxon>
        <taxon>Streptomyces</taxon>
    </lineage>
</organism>
<reference evidence="2" key="2">
    <citation type="submission" date="2020-09" db="EMBL/GenBank/DDBJ databases">
        <authorList>
            <person name="Sun Q."/>
            <person name="Ohkuma M."/>
        </authorList>
    </citation>
    <scope>NUCLEOTIDE SEQUENCE</scope>
    <source>
        <strain evidence="2">JCM 3172</strain>
    </source>
</reference>